<dbReference type="OrthoDB" id="9815326at2"/>
<keyword evidence="1" id="KW-0378">Hydrolase</keyword>
<dbReference type="Pfam" id="PF05013">
    <property type="entry name" value="FGase"/>
    <property type="match status" value="1"/>
</dbReference>
<dbReference type="AlphaFoldDB" id="A0A2T0VV92"/>
<comment type="caution">
    <text evidence="1">The sequence shown here is derived from an EMBL/GenBank/DDBJ whole genome shotgun (WGS) entry which is preliminary data.</text>
</comment>
<dbReference type="Gene3D" id="3.40.630.40">
    <property type="entry name" value="Zn-dependent exopeptidases"/>
    <property type="match status" value="1"/>
</dbReference>
<dbReference type="InterPro" id="IPR007709">
    <property type="entry name" value="N-FG_amidohydro"/>
</dbReference>
<gene>
    <name evidence="1" type="ORF">CLV80_112104</name>
</gene>
<accession>A0A2T0VV92</accession>
<dbReference type="EMBL" id="PVTP01000012">
    <property type="protein sequence ID" value="PRY75517.1"/>
    <property type="molecule type" value="Genomic_DNA"/>
</dbReference>
<dbReference type="GO" id="GO:0016787">
    <property type="term" value="F:hydrolase activity"/>
    <property type="evidence" value="ECO:0007669"/>
    <property type="project" value="UniProtKB-KW"/>
</dbReference>
<organism evidence="1 2">
    <name type="scientific">Yoonia maritima</name>
    <dbReference type="NCBI Taxonomy" id="1435347"/>
    <lineage>
        <taxon>Bacteria</taxon>
        <taxon>Pseudomonadati</taxon>
        <taxon>Pseudomonadota</taxon>
        <taxon>Alphaproteobacteria</taxon>
        <taxon>Rhodobacterales</taxon>
        <taxon>Paracoccaceae</taxon>
        <taxon>Yoonia</taxon>
    </lineage>
</organism>
<proteinExistence type="predicted"/>
<keyword evidence="2" id="KW-1185">Reference proteome</keyword>
<protein>
    <submittedName>
        <fullName evidence="1">Putative N-formylglutamate amidohydrolase</fullName>
    </submittedName>
</protein>
<name>A0A2T0VV92_9RHOB</name>
<dbReference type="SUPFAM" id="SSF53187">
    <property type="entry name" value="Zn-dependent exopeptidases"/>
    <property type="match status" value="1"/>
</dbReference>
<dbReference type="RefSeq" id="WP_106358861.1">
    <property type="nucleotide sequence ID" value="NZ_PVTP01000012.1"/>
</dbReference>
<evidence type="ECO:0000313" key="1">
    <source>
        <dbReference type="EMBL" id="PRY75517.1"/>
    </source>
</evidence>
<dbReference type="InterPro" id="IPR011227">
    <property type="entry name" value="UCP029730"/>
</dbReference>
<sequence>MTQNQPIDTVQIVNPTGGSAAVLICEHASHYIPDALNHLGLSLKARDSHAAWDPGALGVSVRIARKLDAVLIASNVSRLVYDCNRPPSAPDAMPARSEVIDIPGNFNLTPEAREQRAQMYYEPFRKTIADQLRNTTAPIIVTIHSFTPVYYGQNRRVEIGVLHDHDTRLADAMLNTSTEHTKAVVLRNEPYGPDNGVTHTLREHALPDGHLNVMLEIRNDLIQTEDQQNAMGDMIAYWLVDAVAATSAQGTVQCVV</sequence>
<evidence type="ECO:0000313" key="2">
    <source>
        <dbReference type="Proteomes" id="UP000238007"/>
    </source>
</evidence>
<dbReference type="Proteomes" id="UP000238007">
    <property type="component" value="Unassembled WGS sequence"/>
</dbReference>
<dbReference type="PIRSF" id="PIRSF029730">
    <property type="entry name" value="UCP029730"/>
    <property type="match status" value="1"/>
</dbReference>
<reference evidence="1 2" key="1">
    <citation type="submission" date="2018-03" db="EMBL/GenBank/DDBJ databases">
        <title>Genomic Encyclopedia of Archaeal and Bacterial Type Strains, Phase II (KMG-II): from individual species to whole genera.</title>
        <authorList>
            <person name="Goeker M."/>
        </authorList>
    </citation>
    <scope>NUCLEOTIDE SEQUENCE [LARGE SCALE GENOMIC DNA]</scope>
    <source>
        <strain evidence="1 2">DSM 101533</strain>
    </source>
</reference>